<evidence type="ECO:0000256" key="4">
    <source>
        <dbReference type="ARBA" id="ARBA00022729"/>
    </source>
</evidence>
<dbReference type="PANTHER" id="PTHR30532:SF25">
    <property type="entry name" value="IRON(III) DICITRATE-BINDING PERIPLASMIC PROTEIN"/>
    <property type="match status" value="1"/>
</dbReference>
<name>A0A9D1GYS1_9ACTN</name>
<feature type="domain" description="Fe/B12 periplasmic-binding" evidence="6">
    <location>
        <begin position="82"/>
        <end position="342"/>
    </location>
</feature>
<evidence type="ECO:0000256" key="1">
    <source>
        <dbReference type="ARBA" id="ARBA00004196"/>
    </source>
</evidence>
<dbReference type="Pfam" id="PF01497">
    <property type="entry name" value="Peripla_BP_2"/>
    <property type="match status" value="1"/>
</dbReference>
<dbReference type="AlphaFoldDB" id="A0A9D1GYS1"/>
<gene>
    <name evidence="7" type="ORF">IAA98_07680</name>
</gene>
<dbReference type="InterPro" id="IPR002491">
    <property type="entry name" value="ABC_transptr_periplasmic_BD"/>
</dbReference>
<reference evidence="7" key="1">
    <citation type="submission" date="2020-10" db="EMBL/GenBank/DDBJ databases">
        <authorList>
            <person name="Gilroy R."/>
        </authorList>
    </citation>
    <scope>NUCLEOTIDE SEQUENCE</scope>
    <source>
        <strain evidence="7">ChiGjej1B1-24693</strain>
    </source>
</reference>
<evidence type="ECO:0000256" key="3">
    <source>
        <dbReference type="ARBA" id="ARBA00022448"/>
    </source>
</evidence>
<feature type="compositionally biased region" description="Basic residues" evidence="5">
    <location>
        <begin position="9"/>
        <end position="20"/>
    </location>
</feature>
<evidence type="ECO:0000256" key="5">
    <source>
        <dbReference type="SAM" id="MobiDB-lite"/>
    </source>
</evidence>
<dbReference type="EMBL" id="DVLP01000230">
    <property type="protein sequence ID" value="HIT75448.1"/>
    <property type="molecule type" value="Genomic_DNA"/>
</dbReference>
<evidence type="ECO:0000313" key="7">
    <source>
        <dbReference type="EMBL" id="HIT75448.1"/>
    </source>
</evidence>
<organism evidence="7 8">
    <name type="scientific">Candidatus Avipropionibacterium avicola</name>
    <dbReference type="NCBI Taxonomy" id="2840701"/>
    <lineage>
        <taxon>Bacteria</taxon>
        <taxon>Bacillati</taxon>
        <taxon>Actinomycetota</taxon>
        <taxon>Actinomycetes</taxon>
        <taxon>Propionibacteriales</taxon>
        <taxon>Propionibacteriaceae</taxon>
        <taxon>Propionibacteriaceae incertae sedis</taxon>
        <taxon>Candidatus Avipropionibacterium</taxon>
    </lineage>
</organism>
<evidence type="ECO:0000313" key="8">
    <source>
        <dbReference type="Proteomes" id="UP000886842"/>
    </source>
</evidence>
<dbReference type="GO" id="GO:0030288">
    <property type="term" value="C:outer membrane-bounded periplasmic space"/>
    <property type="evidence" value="ECO:0007669"/>
    <property type="project" value="TreeGrafter"/>
</dbReference>
<dbReference type="PROSITE" id="PS50983">
    <property type="entry name" value="FE_B12_PBP"/>
    <property type="match status" value="1"/>
</dbReference>
<keyword evidence="4" id="KW-0732">Signal</keyword>
<keyword evidence="3" id="KW-0813">Transport</keyword>
<feature type="region of interest" description="Disordered" evidence="5">
    <location>
        <begin position="1"/>
        <end position="20"/>
    </location>
</feature>
<dbReference type="Gene3D" id="3.40.50.1980">
    <property type="entry name" value="Nitrogenase molybdenum iron protein domain"/>
    <property type="match status" value="2"/>
</dbReference>
<comment type="caution">
    <text evidence="7">The sequence shown here is derived from an EMBL/GenBank/DDBJ whole genome shotgun (WGS) entry which is preliminary data.</text>
</comment>
<comment type="similarity">
    <text evidence="2">Belongs to the bacterial solute-binding protein 8 family.</text>
</comment>
<dbReference type="Proteomes" id="UP000886842">
    <property type="component" value="Unassembled WGS sequence"/>
</dbReference>
<dbReference type="SUPFAM" id="SSF53807">
    <property type="entry name" value="Helical backbone' metal receptor"/>
    <property type="match status" value="1"/>
</dbReference>
<evidence type="ECO:0000256" key="2">
    <source>
        <dbReference type="ARBA" id="ARBA00008814"/>
    </source>
</evidence>
<dbReference type="GO" id="GO:1901678">
    <property type="term" value="P:iron coordination entity transport"/>
    <property type="evidence" value="ECO:0007669"/>
    <property type="project" value="UniProtKB-ARBA"/>
</dbReference>
<sequence length="342" mass="35900">MLLPCPSHGRNRHRSATRSTHVIRHAPAAERCALTRRSLVGLGLAAGVGLGAFTGCSRAEQGSDDPAPATTSAAVDPTAPTRIATLDPFSTYNLLDLGLEPVVAQAGLEAVINPAHAEAYAAIPKGGEYFELNLEAIAAESPELILASTGQAEAEAELAKIAPTVLITATTSSTWRQAATEVAEATGRTAVLAELEQAYEDRAAAIRAGRAGVLGELTWAMVWQGQAEGFSVRSALSNGGQVLDLAGVRWNEVTSAADGDADTKLSWEQIEQLADADVICLPGSTSTTPNEQTEFTRAQKVFQNLPAVRAGRVYVFDHLTPGSYLNASQLLEELDSALVDLS</sequence>
<dbReference type="InterPro" id="IPR051313">
    <property type="entry name" value="Bact_iron-sidero_bind"/>
</dbReference>
<dbReference type="PANTHER" id="PTHR30532">
    <property type="entry name" value="IRON III DICITRATE-BINDING PERIPLASMIC PROTEIN"/>
    <property type="match status" value="1"/>
</dbReference>
<protein>
    <submittedName>
        <fullName evidence="7">ABC transporter substrate-binding protein</fullName>
    </submittedName>
</protein>
<accession>A0A9D1GYS1</accession>
<evidence type="ECO:0000259" key="6">
    <source>
        <dbReference type="PROSITE" id="PS50983"/>
    </source>
</evidence>
<comment type="subcellular location">
    <subcellularLocation>
        <location evidence="1">Cell envelope</location>
    </subcellularLocation>
</comment>
<proteinExistence type="inferred from homology"/>
<reference evidence="7" key="2">
    <citation type="journal article" date="2021" name="PeerJ">
        <title>Extensive microbial diversity within the chicken gut microbiome revealed by metagenomics and culture.</title>
        <authorList>
            <person name="Gilroy R."/>
            <person name="Ravi A."/>
            <person name="Getino M."/>
            <person name="Pursley I."/>
            <person name="Horton D.L."/>
            <person name="Alikhan N.F."/>
            <person name="Baker D."/>
            <person name="Gharbi K."/>
            <person name="Hall N."/>
            <person name="Watson M."/>
            <person name="Adriaenssens E.M."/>
            <person name="Foster-Nyarko E."/>
            <person name="Jarju S."/>
            <person name="Secka A."/>
            <person name="Antonio M."/>
            <person name="Oren A."/>
            <person name="Chaudhuri R.R."/>
            <person name="La Ragione R."/>
            <person name="Hildebrand F."/>
            <person name="Pallen M.J."/>
        </authorList>
    </citation>
    <scope>NUCLEOTIDE SEQUENCE</scope>
    <source>
        <strain evidence="7">ChiGjej1B1-24693</strain>
    </source>
</reference>